<evidence type="ECO:0000256" key="4">
    <source>
        <dbReference type="PROSITE-ProRule" id="PRU00175"/>
    </source>
</evidence>
<dbReference type="PROSITE" id="PS50089">
    <property type="entry name" value="ZF_RING_2"/>
    <property type="match status" value="1"/>
</dbReference>
<dbReference type="Pfam" id="PF13639">
    <property type="entry name" value="zf-RING_2"/>
    <property type="match status" value="1"/>
</dbReference>
<evidence type="ECO:0000313" key="7">
    <source>
        <dbReference type="EMBL" id="OAG11578.1"/>
    </source>
</evidence>
<dbReference type="Proteomes" id="UP000077069">
    <property type="component" value="Unassembled WGS sequence"/>
</dbReference>
<dbReference type="Gene3D" id="3.30.40.10">
    <property type="entry name" value="Zinc/RING finger domain, C3HC4 (zinc finger)"/>
    <property type="match status" value="1"/>
</dbReference>
<keyword evidence="1" id="KW-0479">Metal-binding</keyword>
<dbReference type="GO" id="GO:0016567">
    <property type="term" value="P:protein ubiquitination"/>
    <property type="evidence" value="ECO:0007669"/>
    <property type="project" value="TreeGrafter"/>
</dbReference>
<dbReference type="SMART" id="SM00184">
    <property type="entry name" value="RING"/>
    <property type="match status" value="1"/>
</dbReference>
<dbReference type="GeneID" id="28765847"/>
<dbReference type="AlphaFoldDB" id="A0A177CX06"/>
<dbReference type="SUPFAM" id="SSF57850">
    <property type="entry name" value="RING/U-box"/>
    <property type="match status" value="1"/>
</dbReference>
<evidence type="ECO:0000313" key="8">
    <source>
        <dbReference type="Proteomes" id="UP000077069"/>
    </source>
</evidence>
<evidence type="ECO:0000256" key="3">
    <source>
        <dbReference type="ARBA" id="ARBA00022833"/>
    </source>
</evidence>
<evidence type="ECO:0000256" key="2">
    <source>
        <dbReference type="ARBA" id="ARBA00022771"/>
    </source>
</evidence>
<sequence>MADHKAARDRCTAFLKQKTEAVDPQDLPVLDECPICLDNYVLEQSVRIKIEGCNHVFGRNCLTAILTNNPRLEKKCPLCRTLWMRAPAGAVQPPVRTAVLSLPGPHARRGVLDPMAIARLADDERARHVPQQRATPNIWTRFSRETLLPERERPREGRVINLIDSDDDEDPLESFNSITHDINNVRERARNTQGSRRQRKEQKKKESAAPNSGKATTVKHENGGGDDATANNGSSNSQRQPGQPEHQEQHSVFPTTFWNPRPRPRPTPQSLADRIQRNWGLPNGNKNGSQSGSQNGNQLAIVIEDGNETAAMDVDNDRVAQSGEQDAPQLPLLGEFSPEESTRVLPVDFGSPDILDSRSSSLRQKQRSRAPPNPFLLSPSPENETVKDPHSGLTTASLGSKAQQERLDQREVELREREERLNTQQRQVNTREQGLDVREGIITAREGALIQREERLREREVMVGSNIDLHMVRQRHLRELEVMLARHREEMGE</sequence>
<evidence type="ECO:0000259" key="6">
    <source>
        <dbReference type="PROSITE" id="PS50089"/>
    </source>
</evidence>
<dbReference type="GO" id="GO:0061630">
    <property type="term" value="F:ubiquitin protein ligase activity"/>
    <property type="evidence" value="ECO:0007669"/>
    <property type="project" value="TreeGrafter"/>
</dbReference>
<gene>
    <name evidence="7" type="ORF">CC84DRAFT_1211234</name>
</gene>
<dbReference type="EMBL" id="KV441548">
    <property type="protein sequence ID" value="OAG11578.1"/>
    <property type="molecule type" value="Genomic_DNA"/>
</dbReference>
<dbReference type="RefSeq" id="XP_018041943.1">
    <property type="nucleotide sequence ID" value="XM_018182361.1"/>
</dbReference>
<dbReference type="GO" id="GO:0008270">
    <property type="term" value="F:zinc ion binding"/>
    <property type="evidence" value="ECO:0007669"/>
    <property type="project" value="UniProtKB-KW"/>
</dbReference>
<dbReference type="STRING" id="1460663.A0A177CX06"/>
<keyword evidence="2 4" id="KW-0863">Zinc-finger</keyword>
<feature type="region of interest" description="Disordered" evidence="5">
    <location>
        <begin position="328"/>
        <end position="406"/>
    </location>
</feature>
<dbReference type="InterPro" id="IPR013083">
    <property type="entry name" value="Znf_RING/FYVE/PHD"/>
</dbReference>
<keyword evidence="8" id="KW-1185">Reference proteome</keyword>
<name>A0A177CX06_9PLEO</name>
<feature type="domain" description="RING-type" evidence="6">
    <location>
        <begin position="33"/>
        <end position="80"/>
    </location>
</feature>
<protein>
    <recommendedName>
        <fullName evidence="6">RING-type domain-containing protein</fullName>
    </recommendedName>
</protein>
<accession>A0A177CX06</accession>
<evidence type="ECO:0000256" key="1">
    <source>
        <dbReference type="ARBA" id="ARBA00022723"/>
    </source>
</evidence>
<evidence type="ECO:0000256" key="5">
    <source>
        <dbReference type="SAM" id="MobiDB-lite"/>
    </source>
</evidence>
<dbReference type="InterPro" id="IPR001841">
    <property type="entry name" value="Znf_RING"/>
</dbReference>
<keyword evidence="3" id="KW-0862">Zinc</keyword>
<dbReference type="InParanoid" id="A0A177CX06"/>
<feature type="region of interest" description="Disordered" evidence="5">
    <location>
        <begin position="159"/>
        <end position="270"/>
    </location>
</feature>
<dbReference type="OrthoDB" id="8062037at2759"/>
<feature type="compositionally biased region" description="Polar residues" evidence="5">
    <location>
        <begin position="392"/>
        <end position="402"/>
    </location>
</feature>
<dbReference type="PANTHER" id="PTHR45969:SF69">
    <property type="entry name" value="FINGER DOMAIN PROTEIN, PUTATIVE (AFU_ORTHOLOGUE AFUA_3G12190)-RELATED"/>
    <property type="match status" value="1"/>
</dbReference>
<reference evidence="7 8" key="1">
    <citation type="submission" date="2016-05" db="EMBL/GenBank/DDBJ databases">
        <title>Comparative analysis of secretome profiles of manganese(II)-oxidizing ascomycete fungi.</title>
        <authorList>
            <consortium name="DOE Joint Genome Institute"/>
            <person name="Zeiner C.A."/>
            <person name="Purvine S.O."/>
            <person name="Zink E.M."/>
            <person name="Wu S."/>
            <person name="Pasa-Tolic L."/>
            <person name="Chaput D.L."/>
            <person name="Haridas S."/>
            <person name="Grigoriev I.V."/>
            <person name="Santelli C.M."/>
            <person name="Hansel C.M."/>
        </authorList>
    </citation>
    <scope>NUCLEOTIDE SEQUENCE [LARGE SCALE GENOMIC DNA]</scope>
    <source>
        <strain evidence="7 8">AP3s5-JAC2a</strain>
    </source>
</reference>
<dbReference type="PANTHER" id="PTHR45969">
    <property type="entry name" value="RING ZINC FINGER PROTEIN-RELATED"/>
    <property type="match status" value="1"/>
</dbReference>
<proteinExistence type="predicted"/>
<organism evidence="7 8">
    <name type="scientific">Paraphaeosphaeria sporulosa</name>
    <dbReference type="NCBI Taxonomy" id="1460663"/>
    <lineage>
        <taxon>Eukaryota</taxon>
        <taxon>Fungi</taxon>
        <taxon>Dikarya</taxon>
        <taxon>Ascomycota</taxon>
        <taxon>Pezizomycotina</taxon>
        <taxon>Dothideomycetes</taxon>
        <taxon>Pleosporomycetidae</taxon>
        <taxon>Pleosporales</taxon>
        <taxon>Massarineae</taxon>
        <taxon>Didymosphaeriaceae</taxon>
        <taxon>Paraphaeosphaeria</taxon>
    </lineage>
</organism>